<dbReference type="AlphaFoldDB" id="A0A517U6P9"/>
<feature type="compositionally biased region" description="Polar residues" evidence="2">
    <location>
        <begin position="368"/>
        <end position="384"/>
    </location>
</feature>
<evidence type="ECO:0000313" key="3">
    <source>
        <dbReference type="EMBL" id="QDT76305.1"/>
    </source>
</evidence>
<name>A0A517U6P9_9BACT</name>
<evidence type="ECO:0000256" key="1">
    <source>
        <dbReference type="ARBA" id="ARBA00022801"/>
    </source>
</evidence>
<dbReference type="EMBL" id="CP036339">
    <property type="protein sequence ID" value="QDT76305.1"/>
    <property type="molecule type" value="Genomic_DNA"/>
</dbReference>
<dbReference type="PROSITE" id="PS00122">
    <property type="entry name" value="CARBOXYLESTERASE_B_1"/>
    <property type="match status" value="1"/>
</dbReference>
<dbReference type="GO" id="GO:0016787">
    <property type="term" value="F:hydrolase activity"/>
    <property type="evidence" value="ECO:0007669"/>
    <property type="project" value="UniProtKB-KW"/>
</dbReference>
<feature type="region of interest" description="Disordered" evidence="2">
    <location>
        <begin position="368"/>
        <end position="400"/>
    </location>
</feature>
<dbReference type="InterPro" id="IPR029058">
    <property type="entry name" value="AB_hydrolase_fold"/>
</dbReference>
<reference evidence="3 4" key="1">
    <citation type="submission" date="2019-02" db="EMBL/GenBank/DDBJ databases">
        <title>Deep-cultivation of Planctomycetes and their phenomic and genomic characterization uncovers novel biology.</title>
        <authorList>
            <person name="Wiegand S."/>
            <person name="Jogler M."/>
            <person name="Boedeker C."/>
            <person name="Pinto D."/>
            <person name="Vollmers J."/>
            <person name="Rivas-Marin E."/>
            <person name="Kohn T."/>
            <person name="Peeters S.H."/>
            <person name="Heuer A."/>
            <person name="Rast P."/>
            <person name="Oberbeckmann S."/>
            <person name="Bunk B."/>
            <person name="Jeske O."/>
            <person name="Meyerdierks A."/>
            <person name="Storesund J.E."/>
            <person name="Kallscheuer N."/>
            <person name="Luecker S."/>
            <person name="Lage O.M."/>
            <person name="Pohl T."/>
            <person name="Merkel B.J."/>
            <person name="Hornburger P."/>
            <person name="Mueller R.-W."/>
            <person name="Bruemmer F."/>
            <person name="Labrenz M."/>
            <person name="Spormann A.M."/>
            <person name="Op den Camp H."/>
            <person name="Overmann J."/>
            <person name="Amann R."/>
            <person name="Jetten M.S.M."/>
            <person name="Mascher T."/>
            <person name="Medema M.H."/>
            <person name="Devos D.P."/>
            <person name="Kaster A.-K."/>
            <person name="Ovreas L."/>
            <person name="Rohde M."/>
            <person name="Galperin M.Y."/>
            <person name="Jogler C."/>
        </authorList>
    </citation>
    <scope>NUCLEOTIDE SEQUENCE [LARGE SCALE GENOMIC DNA]</scope>
    <source>
        <strain evidence="3 4">I41</strain>
    </source>
</reference>
<evidence type="ECO:0000313" key="4">
    <source>
        <dbReference type="Proteomes" id="UP000317909"/>
    </source>
</evidence>
<evidence type="ECO:0008006" key="5">
    <source>
        <dbReference type="Google" id="ProtNLM"/>
    </source>
</evidence>
<keyword evidence="4" id="KW-1185">Reference proteome</keyword>
<organism evidence="3 4">
    <name type="scientific">Lacipirellula limnantheis</name>
    <dbReference type="NCBI Taxonomy" id="2528024"/>
    <lineage>
        <taxon>Bacteria</taxon>
        <taxon>Pseudomonadati</taxon>
        <taxon>Planctomycetota</taxon>
        <taxon>Planctomycetia</taxon>
        <taxon>Pirellulales</taxon>
        <taxon>Lacipirellulaceae</taxon>
        <taxon>Lacipirellula</taxon>
    </lineage>
</organism>
<dbReference type="InterPro" id="IPR019826">
    <property type="entry name" value="Carboxylesterase_B_AS"/>
</dbReference>
<sequence>MAALGAIVQSVDRINPSLSVPVAPAPVARAVGAQYLGHCRELAMKWILLSLLLVACPRTAVADEGRFATIEPDVRIYANEPAASDSAPAPTRKCVLIFALPNGNTLEQTLGCTKAEGLDWHYDIQHVLAQTRLLRTLTPAEKLVLVCAEAGGLSWPAWRASRPDGNERIGELAQRWRREFGGANARVTLTGHSGGGSFIFGVIEAFEEVPAWIDRIAILDANYAFDATKHADKLVRWLQGDDARRLIVLAYDDRNIEFNGKRVVGPAGGTFRATQRMVEALRPAFEMNDKQTGPFTEYAGLNGRVRFYVHPNPANKILHTALVGDMNGLVHSQTLGTPAEGQWGTFGGPRAYEAFIEERPIVDELQANASSASRQRTNARSSGSPALPGTEIGTIPARRPDAIGGRAFTEQLAGLSRDQREAAIYAEIAAGNVPGFLRTFKQVPIAAGGLRGTIDVAPDYLAIGSDEDFVRIPMTPQTAQRLADLFGCVLPTRKIVDAIDAVAEVRLAPQPLTDDRESVAAFLLSNQKIEAQRQGRQLGPLVTGGKKDIVLSNKIHERPDRLVIYGWRRLDGQPIQPLTNVHVDWYVDYSHGARLVRDEIVIDGQRHKITDLLQDAARAAIVSDEGPIAPPRYPLADR</sequence>
<proteinExistence type="predicted"/>
<dbReference type="KEGG" id="llh:I41_55550"/>
<accession>A0A517U6P9</accession>
<gene>
    <name evidence="3" type="ORF">I41_55550</name>
</gene>
<dbReference type="SUPFAM" id="SSF53474">
    <property type="entry name" value="alpha/beta-Hydrolases"/>
    <property type="match status" value="1"/>
</dbReference>
<dbReference type="Proteomes" id="UP000317909">
    <property type="component" value="Chromosome"/>
</dbReference>
<protein>
    <recommendedName>
        <fullName evidence="5">Alpha/beta hydrolase</fullName>
    </recommendedName>
</protein>
<keyword evidence="1" id="KW-0378">Hydrolase</keyword>
<evidence type="ECO:0000256" key="2">
    <source>
        <dbReference type="SAM" id="MobiDB-lite"/>
    </source>
</evidence>